<keyword evidence="5 9" id="KW-0812">Transmembrane</keyword>
<evidence type="ECO:0000256" key="4">
    <source>
        <dbReference type="ARBA" id="ARBA00022597"/>
    </source>
</evidence>
<keyword evidence="12" id="KW-1185">Reference proteome</keyword>
<evidence type="ECO:0000256" key="9">
    <source>
        <dbReference type="SAM" id="Phobius"/>
    </source>
</evidence>
<dbReference type="GeneID" id="40320212"/>
<feature type="transmembrane region" description="Helical" evidence="9">
    <location>
        <begin position="266"/>
        <end position="288"/>
    </location>
</feature>
<dbReference type="PROSITE" id="PS50850">
    <property type="entry name" value="MFS"/>
    <property type="match status" value="1"/>
</dbReference>
<dbReference type="RefSeq" id="XP_029226455.1">
    <property type="nucleotide sequence ID" value="XM_029373476.1"/>
</dbReference>
<dbReference type="AlphaFoldDB" id="A0A3R7KQZ5"/>
<accession>A0A3R7KQZ5</accession>
<reference evidence="11 12" key="1">
    <citation type="journal article" date="2018" name="BMC Genomics">
        <title>Genomic comparison of Trypanosoma conorhini and Trypanosoma rangeli to Trypanosoma cruzi strains of high and low virulence.</title>
        <authorList>
            <person name="Bradwell K.R."/>
            <person name="Koparde V.N."/>
            <person name="Matveyev A.V."/>
            <person name="Serrano M.G."/>
            <person name="Alves J.M."/>
            <person name="Parikh H."/>
            <person name="Huang B."/>
            <person name="Lee V."/>
            <person name="Espinosa-Alvarez O."/>
            <person name="Ortiz P.A."/>
            <person name="Costa-Martins A.G."/>
            <person name="Teixeira M.M."/>
            <person name="Buck G.A."/>
        </authorList>
    </citation>
    <scope>NUCLEOTIDE SEQUENCE [LARGE SCALE GENOMIC DNA]</scope>
    <source>
        <strain evidence="11 12">025E</strain>
    </source>
</reference>
<organism evidence="11 12">
    <name type="scientific">Trypanosoma conorhini</name>
    <dbReference type="NCBI Taxonomy" id="83891"/>
    <lineage>
        <taxon>Eukaryota</taxon>
        <taxon>Discoba</taxon>
        <taxon>Euglenozoa</taxon>
        <taxon>Kinetoplastea</taxon>
        <taxon>Metakinetoplastina</taxon>
        <taxon>Trypanosomatida</taxon>
        <taxon>Trypanosomatidae</taxon>
        <taxon>Trypanosoma</taxon>
    </lineage>
</organism>
<dbReference type="InterPro" id="IPR045263">
    <property type="entry name" value="GLUT"/>
</dbReference>
<keyword evidence="4" id="KW-0762">Sugar transport</keyword>
<feature type="region of interest" description="Disordered" evidence="8">
    <location>
        <begin position="295"/>
        <end position="316"/>
    </location>
</feature>
<evidence type="ECO:0000256" key="8">
    <source>
        <dbReference type="SAM" id="MobiDB-lite"/>
    </source>
</evidence>
<dbReference type="SUPFAM" id="SSF103473">
    <property type="entry name" value="MFS general substrate transporter"/>
    <property type="match status" value="1"/>
</dbReference>
<evidence type="ECO:0000313" key="12">
    <source>
        <dbReference type="Proteomes" id="UP000284403"/>
    </source>
</evidence>
<feature type="region of interest" description="Disordered" evidence="8">
    <location>
        <begin position="1"/>
        <end position="24"/>
    </location>
</feature>
<keyword evidence="7 9" id="KW-0472">Membrane</keyword>
<feature type="transmembrane region" description="Helical" evidence="9">
    <location>
        <begin position="166"/>
        <end position="185"/>
    </location>
</feature>
<dbReference type="InterPro" id="IPR020846">
    <property type="entry name" value="MFS_dom"/>
</dbReference>
<evidence type="ECO:0000313" key="11">
    <source>
        <dbReference type="EMBL" id="RNF11896.1"/>
    </source>
</evidence>
<evidence type="ECO:0000259" key="10">
    <source>
        <dbReference type="PROSITE" id="PS50850"/>
    </source>
</evidence>
<evidence type="ECO:0000256" key="7">
    <source>
        <dbReference type="ARBA" id="ARBA00023136"/>
    </source>
</evidence>
<feature type="transmembrane region" description="Helical" evidence="9">
    <location>
        <begin position="191"/>
        <end position="215"/>
    </location>
</feature>
<evidence type="ECO:0000256" key="1">
    <source>
        <dbReference type="ARBA" id="ARBA00004141"/>
    </source>
</evidence>
<dbReference type="InterPro" id="IPR003663">
    <property type="entry name" value="Sugar/inositol_transpt"/>
</dbReference>
<dbReference type="Pfam" id="PF00083">
    <property type="entry name" value="Sugar_tr"/>
    <property type="match status" value="1"/>
</dbReference>
<gene>
    <name evidence="11" type="ORF">Tco025E_06601</name>
</gene>
<dbReference type="Gene3D" id="1.20.1250.20">
    <property type="entry name" value="MFS general substrate transporter like domains"/>
    <property type="match status" value="1"/>
</dbReference>
<feature type="non-terminal residue" evidence="11">
    <location>
        <position position="316"/>
    </location>
</feature>
<dbReference type="PRINTS" id="PR00171">
    <property type="entry name" value="SUGRTRNSPORT"/>
</dbReference>
<dbReference type="PANTHER" id="PTHR23503">
    <property type="entry name" value="SOLUTE CARRIER FAMILY 2"/>
    <property type="match status" value="1"/>
</dbReference>
<feature type="domain" description="Major facilitator superfamily (MFS) profile" evidence="10">
    <location>
        <begin position="36"/>
        <end position="316"/>
    </location>
</feature>
<sequence>MEVAPDARPAAEEPQGNVHSPPEEAPAFCSAENLKVAAVQAVGGSLHGFSIGFVGVYAYLYLMTTDCSMYKSRTACDTVLNAKCGWNATRGKCGWRSFTCYWAYGKNKAPCLADDRCKWMYGDKECKNPIGYSAVYNGIFAGAMILGALLGSIYAGQFVARFGHKVSFLVIGIVGVVCSVLYHVSSATDEFWVLCVGRLLIGVVLGLVCVVCPMYCDQNSHPKLTGVDGVLFQVFITFGIMFAAAMGLALGQSVQFDEDTKMQARMQGYCAFSTLLSVLMIVLGIFLGDSKTKFATGKREEEEEDDEALDPNEYGY</sequence>
<dbReference type="InterPro" id="IPR005828">
    <property type="entry name" value="MFS_sugar_transport-like"/>
</dbReference>
<dbReference type="GO" id="GO:0015149">
    <property type="term" value="F:hexose transmembrane transporter activity"/>
    <property type="evidence" value="ECO:0007669"/>
    <property type="project" value="TreeGrafter"/>
</dbReference>
<proteinExistence type="inferred from homology"/>
<evidence type="ECO:0000256" key="5">
    <source>
        <dbReference type="ARBA" id="ARBA00022692"/>
    </source>
</evidence>
<dbReference type="EMBL" id="MKKU01000451">
    <property type="protein sequence ID" value="RNF11896.1"/>
    <property type="molecule type" value="Genomic_DNA"/>
</dbReference>
<protein>
    <submittedName>
        <fullName evidence="11">Hexose transporter</fullName>
    </submittedName>
</protein>
<feature type="transmembrane region" description="Helical" evidence="9">
    <location>
        <begin position="134"/>
        <end position="154"/>
    </location>
</feature>
<dbReference type="Proteomes" id="UP000284403">
    <property type="component" value="Unassembled WGS sequence"/>
</dbReference>
<keyword evidence="3" id="KW-0813">Transport</keyword>
<name>A0A3R7KQZ5_9TRYP</name>
<dbReference type="GO" id="GO:0016020">
    <property type="term" value="C:membrane"/>
    <property type="evidence" value="ECO:0007669"/>
    <property type="project" value="UniProtKB-SubCell"/>
</dbReference>
<evidence type="ECO:0000256" key="3">
    <source>
        <dbReference type="ARBA" id="ARBA00022448"/>
    </source>
</evidence>
<comment type="caution">
    <text evidence="11">The sequence shown here is derived from an EMBL/GenBank/DDBJ whole genome shotgun (WGS) entry which is preliminary data.</text>
</comment>
<evidence type="ECO:0000256" key="6">
    <source>
        <dbReference type="ARBA" id="ARBA00022989"/>
    </source>
</evidence>
<comment type="similarity">
    <text evidence="2">Belongs to the major facilitator superfamily. Sugar transporter (TC 2.A.1.1) family.</text>
</comment>
<comment type="subcellular location">
    <subcellularLocation>
        <location evidence="1">Membrane</location>
        <topology evidence="1">Multi-pass membrane protein</topology>
    </subcellularLocation>
</comment>
<dbReference type="PANTHER" id="PTHR23503:SF8">
    <property type="entry name" value="FACILITATED GLUCOSE TRANSPORTER PROTEIN 1"/>
    <property type="match status" value="1"/>
</dbReference>
<evidence type="ECO:0000256" key="2">
    <source>
        <dbReference type="ARBA" id="ARBA00010992"/>
    </source>
</evidence>
<dbReference type="InterPro" id="IPR036259">
    <property type="entry name" value="MFS_trans_sf"/>
</dbReference>
<feature type="compositionally biased region" description="Acidic residues" evidence="8">
    <location>
        <begin position="301"/>
        <end position="310"/>
    </location>
</feature>
<dbReference type="OrthoDB" id="249531at2759"/>
<keyword evidence="6 9" id="KW-1133">Transmembrane helix</keyword>
<feature type="transmembrane region" description="Helical" evidence="9">
    <location>
        <begin position="227"/>
        <end position="246"/>
    </location>
</feature>